<accession>A0A5C8NNM0</accession>
<organism evidence="2 3">
    <name type="scientific">Aeromicrobium terrae</name>
    <dbReference type="NCBI Taxonomy" id="2498846"/>
    <lineage>
        <taxon>Bacteria</taxon>
        <taxon>Bacillati</taxon>
        <taxon>Actinomycetota</taxon>
        <taxon>Actinomycetes</taxon>
        <taxon>Propionibacteriales</taxon>
        <taxon>Nocardioidaceae</taxon>
        <taxon>Aeromicrobium</taxon>
    </lineage>
</organism>
<dbReference type="EMBL" id="VDUX01000002">
    <property type="protein sequence ID" value="TXL62063.1"/>
    <property type="molecule type" value="Genomic_DNA"/>
</dbReference>
<name>A0A5C8NNM0_9ACTN</name>
<sequence length="217" mass="22857">MSRTLSFRRGASLALATGALAAASFVVSTSPADAALSNSSPPRITGQAKVGNTLKATRGVWRGQYELPVSTQYTYQWFADGVAIPEAKGTTLALTADELGEEITVAVTAKKAPQAPITATSAPTKPVAKGNIKTATMHIEGINKVGHTQAVTPGHWKPNDVTFDIVWFADGIPVAFGYFYTPTAAQIGTHTSVYVVGSKPGYNDANRFLSRFGTVKP</sequence>
<proteinExistence type="predicted"/>
<comment type="caution">
    <text evidence="2">The sequence shown here is derived from an EMBL/GenBank/DDBJ whole genome shotgun (WGS) entry which is preliminary data.</text>
</comment>
<keyword evidence="3" id="KW-1185">Reference proteome</keyword>
<gene>
    <name evidence="2" type="ORF">FHP06_04960</name>
</gene>
<dbReference type="AlphaFoldDB" id="A0A5C8NNM0"/>
<keyword evidence="1" id="KW-0732">Signal</keyword>
<dbReference type="OrthoDB" id="9779865at2"/>
<feature type="chain" id="PRO_5022993245" evidence="1">
    <location>
        <begin position="35"/>
        <end position="217"/>
    </location>
</feature>
<evidence type="ECO:0000313" key="2">
    <source>
        <dbReference type="EMBL" id="TXL62063.1"/>
    </source>
</evidence>
<dbReference type="RefSeq" id="WP_147684382.1">
    <property type="nucleotide sequence ID" value="NZ_VDUX01000002.1"/>
</dbReference>
<evidence type="ECO:0000313" key="3">
    <source>
        <dbReference type="Proteomes" id="UP000321571"/>
    </source>
</evidence>
<dbReference type="Gene3D" id="2.60.40.2700">
    <property type="match status" value="1"/>
</dbReference>
<reference evidence="2 3" key="1">
    <citation type="submission" date="2019-06" db="EMBL/GenBank/DDBJ databases">
        <title>Aeromicrobium sp. nov., isolated from a maize field.</title>
        <authorList>
            <person name="Lin S.-Y."/>
            <person name="Tsai C.-F."/>
            <person name="Young C.-C."/>
        </authorList>
    </citation>
    <scope>NUCLEOTIDE SEQUENCE [LARGE SCALE GENOMIC DNA]</scope>
    <source>
        <strain evidence="2 3">CC-CFT486</strain>
    </source>
</reference>
<feature type="signal peptide" evidence="1">
    <location>
        <begin position="1"/>
        <end position="34"/>
    </location>
</feature>
<evidence type="ECO:0000256" key="1">
    <source>
        <dbReference type="SAM" id="SignalP"/>
    </source>
</evidence>
<dbReference type="Proteomes" id="UP000321571">
    <property type="component" value="Unassembled WGS sequence"/>
</dbReference>
<protein>
    <submittedName>
        <fullName evidence="2">Uncharacterized protein</fullName>
    </submittedName>
</protein>